<feature type="compositionally biased region" description="Polar residues" evidence="1">
    <location>
        <begin position="23"/>
        <end position="36"/>
    </location>
</feature>
<dbReference type="Gramene" id="KFK25151">
    <property type="protein sequence ID" value="KFK25151"/>
    <property type="gene ID" value="AALP_AA8G072500"/>
</dbReference>
<dbReference type="EMBL" id="CM002876">
    <property type="protein sequence ID" value="KFK25151.1"/>
    <property type="molecule type" value="Genomic_DNA"/>
</dbReference>
<proteinExistence type="predicted"/>
<sequence>MPQRPHSQRICRCPQQIDRMGSRQINRPNPHSKNLN</sequence>
<evidence type="ECO:0000313" key="3">
    <source>
        <dbReference type="Proteomes" id="UP000029120"/>
    </source>
</evidence>
<dbReference type="Proteomes" id="UP000029120">
    <property type="component" value="Chromosome 8"/>
</dbReference>
<dbReference type="AlphaFoldDB" id="A0A087G5J9"/>
<reference evidence="3" key="1">
    <citation type="journal article" date="2015" name="Nat. Plants">
        <title>Genome expansion of Arabis alpina linked with retrotransposition and reduced symmetric DNA methylation.</title>
        <authorList>
            <person name="Willing E.M."/>
            <person name="Rawat V."/>
            <person name="Mandakova T."/>
            <person name="Maumus F."/>
            <person name="James G.V."/>
            <person name="Nordstroem K.J."/>
            <person name="Becker C."/>
            <person name="Warthmann N."/>
            <person name="Chica C."/>
            <person name="Szarzynska B."/>
            <person name="Zytnicki M."/>
            <person name="Albani M.C."/>
            <person name="Kiefer C."/>
            <person name="Bergonzi S."/>
            <person name="Castaings L."/>
            <person name="Mateos J.L."/>
            <person name="Berns M.C."/>
            <person name="Bujdoso N."/>
            <person name="Piofczyk T."/>
            <person name="de Lorenzo L."/>
            <person name="Barrero-Sicilia C."/>
            <person name="Mateos I."/>
            <person name="Piednoel M."/>
            <person name="Hagmann J."/>
            <person name="Chen-Min-Tao R."/>
            <person name="Iglesias-Fernandez R."/>
            <person name="Schuster S.C."/>
            <person name="Alonso-Blanco C."/>
            <person name="Roudier F."/>
            <person name="Carbonero P."/>
            <person name="Paz-Ares J."/>
            <person name="Davis S.J."/>
            <person name="Pecinka A."/>
            <person name="Quesneville H."/>
            <person name="Colot V."/>
            <person name="Lysak M.A."/>
            <person name="Weigel D."/>
            <person name="Coupland G."/>
            <person name="Schneeberger K."/>
        </authorList>
    </citation>
    <scope>NUCLEOTIDE SEQUENCE [LARGE SCALE GENOMIC DNA]</scope>
    <source>
        <strain evidence="3">cv. Pajares</strain>
    </source>
</reference>
<accession>A0A087G5J9</accession>
<keyword evidence="3" id="KW-1185">Reference proteome</keyword>
<evidence type="ECO:0000313" key="2">
    <source>
        <dbReference type="EMBL" id="KFK25151.1"/>
    </source>
</evidence>
<evidence type="ECO:0000256" key="1">
    <source>
        <dbReference type="SAM" id="MobiDB-lite"/>
    </source>
</evidence>
<organism evidence="2 3">
    <name type="scientific">Arabis alpina</name>
    <name type="common">Alpine rock-cress</name>
    <dbReference type="NCBI Taxonomy" id="50452"/>
    <lineage>
        <taxon>Eukaryota</taxon>
        <taxon>Viridiplantae</taxon>
        <taxon>Streptophyta</taxon>
        <taxon>Embryophyta</taxon>
        <taxon>Tracheophyta</taxon>
        <taxon>Spermatophyta</taxon>
        <taxon>Magnoliopsida</taxon>
        <taxon>eudicotyledons</taxon>
        <taxon>Gunneridae</taxon>
        <taxon>Pentapetalae</taxon>
        <taxon>rosids</taxon>
        <taxon>malvids</taxon>
        <taxon>Brassicales</taxon>
        <taxon>Brassicaceae</taxon>
        <taxon>Arabideae</taxon>
        <taxon>Arabis</taxon>
    </lineage>
</organism>
<gene>
    <name evidence="2" type="ordered locus">AALP_Aa8g072500</name>
</gene>
<feature type="region of interest" description="Disordered" evidence="1">
    <location>
        <begin position="1"/>
        <end position="36"/>
    </location>
</feature>
<name>A0A087G5J9_ARAAL</name>
<protein>
    <submittedName>
        <fullName evidence="2">Uncharacterized protein</fullName>
    </submittedName>
</protein>